<comment type="subcellular location">
    <subcellularLocation>
        <location evidence="1">Membrane</location>
        <topology evidence="1">Multi-pass membrane protein</topology>
    </subcellularLocation>
</comment>
<protein>
    <submittedName>
        <fullName evidence="11">Predicted protein</fullName>
    </submittedName>
</protein>
<evidence type="ECO:0000256" key="2">
    <source>
        <dbReference type="ARBA" id="ARBA00010992"/>
    </source>
</evidence>
<proteinExistence type="inferred from homology"/>
<comment type="similarity">
    <text evidence="2 8">Belongs to the major facilitator superfamily. Sugar transporter (TC 2.A.1.1) family.</text>
</comment>
<dbReference type="InterPro" id="IPR050549">
    <property type="entry name" value="MFS_Trehalose_Transporter"/>
</dbReference>
<dbReference type="GO" id="GO:0051119">
    <property type="term" value="F:sugar transmembrane transporter activity"/>
    <property type="evidence" value="ECO:0007669"/>
    <property type="project" value="InterPro"/>
</dbReference>
<dbReference type="PROSITE" id="PS50850">
    <property type="entry name" value="MFS"/>
    <property type="match status" value="1"/>
</dbReference>
<evidence type="ECO:0000256" key="7">
    <source>
        <dbReference type="ARBA" id="ARBA00023136"/>
    </source>
</evidence>
<dbReference type="AlphaFoldDB" id="D7M655"/>
<evidence type="ECO:0000256" key="9">
    <source>
        <dbReference type="SAM" id="Phobius"/>
    </source>
</evidence>
<keyword evidence="4" id="KW-0762">Sugar transport</keyword>
<evidence type="ECO:0000313" key="12">
    <source>
        <dbReference type="Proteomes" id="UP000008694"/>
    </source>
</evidence>
<evidence type="ECO:0000256" key="5">
    <source>
        <dbReference type="ARBA" id="ARBA00022692"/>
    </source>
</evidence>
<dbReference type="eggNOG" id="KOG0254">
    <property type="taxonomic scope" value="Eukaryota"/>
</dbReference>
<dbReference type="FunFam" id="1.20.1250.20:FF:000043">
    <property type="entry name" value="sugar transporter ERD6-like 6"/>
    <property type="match status" value="1"/>
</dbReference>
<evidence type="ECO:0000256" key="3">
    <source>
        <dbReference type="ARBA" id="ARBA00022448"/>
    </source>
</evidence>
<dbReference type="InterPro" id="IPR005829">
    <property type="entry name" value="Sugar_transporter_CS"/>
</dbReference>
<dbReference type="InterPro" id="IPR036259">
    <property type="entry name" value="MFS_trans_sf"/>
</dbReference>
<dbReference type="Gene3D" id="1.20.1250.20">
    <property type="entry name" value="MFS general substrate transporter like domains"/>
    <property type="match status" value="1"/>
</dbReference>
<evidence type="ECO:0000256" key="6">
    <source>
        <dbReference type="ARBA" id="ARBA00022989"/>
    </source>
</evidence>
<dbReference type="InterPro" id="IPR005828">
    <property type="entry name" value="MFS_sugar_transport-like"/>
</dbReference>
<dbReference type="GO" id="GO:0016020">
    <property type="term" value="C:membrane"/>
    <property type="evidence" value="ECO:0007669"/>
    <property type="project" value="UniProtKB-SubCell"/>
</dbReference>
<evidence type="ECO:0000256" key="4">
    <source>
        <dbReference type="ARBA" id="ARBA00022597"/>
    </source>
</evidence>
<keyword evidence="5 9" id="KW-0812">Transmembrane</keyword>
<keyword evidence="12" id="KW-1185">Reference proteome</keyword>
<feature type="transmembrane region" description="Helical" evidence="9">
    <location>
        <begin position="186"/>
        <end position="204"/>
    </location>
</feature>
<evidence type="ECO:0000256" key="1">
    <source>
        <dbReference type="ARBA" id="ARBA00004141"/>
    </source>
</evidence>
<dbReference type="PANTHER" id="PTHR48021">
    <property type="match status" value="1"/>
</dbReference>
<dbReference type="PANTHER" id="PTHR48021:SF61">
    <property type="entry name" value="SUGAR TRANSPORTER ERD6-LIKE 17-RELATED"/>
    <property type="match status" value="1"/>
</dbReference>
<feature type="domain" description="Major facilitator superfamily (MFS) profile" evidence="10">
    <location>
        <begin position="35"/>
        <end position="444"/>
    </location>
</feature>
<accession>D7M655</accession>
<dbReference type="InterPro" id="IPR044775">
    <property type="entry name" value="MFS_ERD6/Tret1-like"/>
</dbReference>
<dbReference type="Gramene" id="Al_scaffold_0006_2700">
    <property type="protein sequence ID" value="Al_scaffold_0006_2700"/>
    <property type="gene ID" value="Al_scaffold_0006_2700"/>
</dbReference>
<organism evidence="12">
    <name type="scientific">Arabidopsis lyrata subsp. lyrata</name>
    <name type="common">Lyre-leaved rock-cress</name>
    <dbReference type="NCBI Taxonomy" id="81972"/>
    <lineage>
        <taxon>Eukaryota</taxon>
        <taxon>Viridiplantae</taxon>
        <taxon>Streptophyta</taxon>
        <taxon>Embryophyta</taxon>
        <taxon>Tracheophyta</taxon>
        <taxon>Spermatophyta</taxon>
        <taxon>Magnoliopsida</taxon>
        <taxon>eudicotyledons</taxon>
        <taxon>Gunneridae</taxon>
        <taxon>Pentapetalae</taxon>
        <taxon>rosids</taxon>
        <taxon>malvids</taxon>
        <taxon>Brassicales</taxon>
        <taxon>Brassicaceae</taxon>
        <taxon>Camelineae</taxon>
        <taxon>Arabidopsis</taxon>
    </lineage>
</organism>
<gene>
    <name evidence="11" type="ORF">ARALYDRAFT_662635</name>
</gene>
<reference evidence="12" key="1">
    <citation type="journal article" date="2011" name="Nat. Genet.">
        <title>The Arabidopsis lyrata genome sequence and the basis of rapid genome size change.</title>
        <authorList>
            <person name="Hu T.T."/>
            <person name="Pattyn P."/>
            <person name="Bakker E.G."/>
            <person name="Cao J."/>
            <person name="Cheng J.-F."/>
            <person name="Clark R.M."/>
            <person name="Fahlgren N."/>
            <person name="Fawcett J.A."/>
            <person name="Grimwood J."/>
            <person name="Gundlach H."/>
            <person name="Haberer G."/>
            <person name="Hollister J.D."/>
            <person name="Ossowski S."/>
            <person name="Ottilar R.P."/>
            <person name="Salamov A.A."/>
            <person name="Schneeberger K."/>
            <person name="Spannagl M."/>
            <person name="Wang X."/>
            <person name="Yang L."/>
            <person name="Nasrallah M.E."/>
            <person name="Bergelson J."/>
            <person name="Carrington J.C."/>
            <person name="Gaut B.S."/>
            <person name="Schmutz J."/>
            <person name="Mayer K.F.X."/>
            <person name="Van de Peer Y."/>
            <person name="Grigoriev I.V."/>
            <person name="Nordborg M."/>
            <person name="Weigel D."/>
            <person name="Guo Y.-L."/>
        </authorList>
    </citation>
    <scope>NUCLEOTIDE SEQUENCE [LARGE SCALE GENOMIC DNA]</scope>
    <source>
        <strain evidence="12">cv. MN47</strain>
    </source>
</reference>
<sequence>MMVEEKERSIEERLLQLKNQNDDSDCRITACVILGTFVAVCGSFSFGVSLGYTSGAEIGIMKDLGLTIAQFSAFASFSTLGAAIGALFSGKMAIILGRRKTMWVSDLLCIIGWFSIAFAKDVIWLNFGRISSGIGLGLISYVVPVYIAEISPKHVRGTFTFTNQLLQNSGLAMVYFSGNFLNWRKLALLGALPCFIQVIGLFFVPESPRWLAKVGTDKELENSLLRLRGRDADISREASDIQVMTKIVENDSKSSFCDLFQRKYRYTLVFSGSSAVLSYASTILRKAGFSVTVGSTLLGLFMIPKAMIGVILVDKWGRRPLLLTSVSGMCITSMLIGVAFTLQKMQLLQELTPVFTFICVTLYIGTFAIGMGGLPWVIMSEIFPMNIKVTAGSIVTLVSWSSSSIVTYAFNFLLEWSTQGTFYVFGATGGVALLFIWLLVPETKGLSLEEIQASLIRQPDGIN</sequence>
<feature type="transmembrane region" description="Helical" evidence="9">
    <location>
        <begin position="422"/>
        <end position="440"/>
    </location>
</feature>
<feature type="transmembrane region" description="Helical" evidence="9">
    <location>
        <begin position="320"/>
        <end position="342"/>
    </location>
</feature>
<dbReference type="HOGENOM" id="CLU_001265_30_5_1"/>
<evidence type="ECO:0000256" key="8">
    <source>
        <dbReference type="RuleBase" id="RU003346"/>
    </source>
</evidence>
<dbReference type="Pfam" id="PF00083">
    <property type="entry name" value="Sugar_tr"/>
    <property type="match status" value="1"/>
</dbReference>
<dbReference type="CDD" id="cd17358">
    <property type="entry name" value="MFS_GLUT6_8_Class3_like"/>
    <property type="match status" value="1"/>
</dbReference>
<feature type="transmembrane region" description="Helical" evidence="9">
    <location>
        <begin position="287"/>
        <end position="313"/>
    </location>
</feature>
<dbReference type="Proteomes" id="UP000008694">
    <property type="component" value="Unassembled WGS sequence"/>
</dbReference>
<dbReference type="PRINTS" id="PR00171">
    <property type="entry name" value="SUGRTRNSPORT"/>
</dbReference>
<dbReference type="STRING" id="81972.D7M655"/>
<evidence type="ECO:0000259" key="10">
    <source>
        <dbReference type="PROSITE" id="PS50850"/>
    </source>
</evidence>
<dbReference type="InterPro" id="IPR003663">
    <property type="entry name" value="Sugar/inositol_transpt"/>
</dbReference>
<feature type="transmembrane region" description="Helical" evidence="9">
    <location>
        <begin position="130"/>
        <end position="148"/>
    </location>
</feature>
<dbReference type="PROSITE" id="PS00216">
    <property type="entry name" value="SUGAR_TRANSPORT_1"/>
    <property type="match status" value="1"/>
</dbReference>
<dbReference type="EMBL" id="GL348718">
    <property type="protein sequence ID" value="EFH50637.1"/>
    <property type="molecule type" value="Genomic_DNA"/>
</dbReference>
<feature type="transmembrane region" description="Helical" evidence="9">
    <location>
        <begin position="389"/>
        <end position="410"/>
    </location>
</feature>
<keyword evidence="6 9" id="KW-1133">Transmembrane helix</keyword>
<feature type="transmembrane region" description="Helical" evidence="9">
    <location>
        <begin position="101"/>
        <end position="118"/>
    </location>
</feature>
<feature type="transmembrane region" description="Helical" evidence="9">
    <location>
        <begin position="68"/>
        <end position="89"/>
    </location>
</feature>
<evidence type="ECO:0000313" key="11">
    <source>
        <dbReference type="EMBL" id="EFH50637.1"/>
    </source>
</evidence>
<dbReference type="InterPro" id="IPR020846">
    <property type="entry name" value="MFS_dom"/>
</dbReference>
<dbReference type="SUPFAM" id="SSF103473">
    <property type="entry name" value="MFS general substrate transporter"/>
    <property type="match status" value="1"/>
</dbReference>
<keyword evidence="3 8" id="KW-0813">Transport</keyword>
<feature type="transmembrane region" description="Helical" evidence="9">
    <location>
        <begin position="354"/>
        <end position="377"/>
    </location>
</feature>
<name>D7M655_ARALL</name>
<keyword evidence="7 9" id="KW-0472">Membrane</keyword>
<feature type="transmembrane region" description="Helical" evidence="9">
    <location>
        <begin position="28"/>
        <end position="48"/>
    </location>
</feature>
<dbReference type="NCBIfam" id="TIGR00879">
    <property type="entry name" value="SP"/>
    <property type="match status" value="1"/>
</dbReference>